<accession>A0ABQ9X9W7</accession>
<evidence type="ECO:0000313" key="3">
    <source>
        <dbReference type="Proteomes" id="UP001281761"/>
    </source>
</evidence>
<dbReference type="Proteomes" id="UP001281761">
    <property type="component" value="Unassembled WGS sequence"/>
</dbReference>
<protein>
    <submittedName>
        <fullName evidence="2">Uncharacterized protein</fullName>
    </submittedName>
</protein>
<reference evidence="2 3" key="1">
    <citation type="journal article" date="2022" name="bioRxiv">
        <title>Genomics of Preaxostyla Flagellates Illuminates Evolutionary Transitions and the Path Towards Mitochondrial Loss.</title>
        <authorList>
            <person name="Novak L.V.F."/>
            <person name="Treitli S.C."/>
            <person name="Pyrih J."/>
            <person name="Halakuc P."/>
            <person name="Pipaliya S.V."/>
            <person name="Vacek V."/>
            <person name="Brzon O."/>
            <person name="Soukal P."/>
            <person name="Eme L."/>
            <person name="Dacks J.B."/>
            <person name="Karnkowska A."/>
            <person name="Elias M."/>
            <person name="Hampl V."/>
        </authorList>
    </citation>
    <scope>NUCLEOTIDE SEQUENCE [LARGE SCALE GENOMIC DNA]</scope>
    <source>
        <strain evidence="2">NAU3</strain>
        <tissue evidence="2">Gut</tissue>
    </source>
</reference>
<evidence type="ECO:0000313" key="2">
    <source>
        <dbReference type="EMBL" id="KAK2948110.1"/>
    </source>
</evidence>
<feature type="region of interest" description="Disordered" evidence="1">
    <location>
        <begin position="14"/>
        <end position="33"/>
    </location>
</feature>
<comment type="caution">
    <text evidence="2">The sequence shown here is derived from an EMBL/GenBank/DDBJ whole genome shotgun (WGS) entry which is preliminary data.</text>
</comment>
<sequence length="106" mass="11630">MIQNAIAPKYDIEQPILRPAQEASEPLSENKESSSCLLRFHGIREAITKSLHFPNTAKCDLALTPYTDSSSTGSAFFVSLSSKEGTEDVVWPSPLHVTDCDSRFGN</sequence>
<organism evidence="2 3">
    <name type="scientific">Blattamonas nauphoetae</name>
    <dbReference type="NCBI Taxonomy" id="2049346"/>
    <lineage>
        <taxon>Eukaryota</taxon>
        <taxon>Metamonada</taxon>
        <taxon>Preaxostyla</taxon>
        <taxon>Oxymonadida</taxon>
        <taxon>Blattamonas</taxon>
    </lineage>
</organism>
<evidence type="ECO:0000256" key="1">
    <source>
        <dbReference type="SAM" id="MobiDB-lite"/>
    </source>
</evidence>
<name>A0ABQ9X9W7_9EUKA</name>
<dbReference type="EMBL" id="JARBJD010000184">
    <property type="protein sequence ID" value="KAK2948110.1"/>
    <property type="molecule type" value="Genomic_DNA"/>
</dbReference>
<gene>
    <name evidence="2" type="ORF">BLNAU_16983</name>
</gene>
<keyword evidence="3" id="KW-1185">Reference proteome</keyword>
<proteinExistence type="predicted"/>